<dbReference type="HAMAP" id="MF_01152">
    <property type="entry name" value="DnaJ"/>
    <property type="match status" value="1"/>
</dbReference>
<dbReference type="GO" id="GO:0031072">
    <property type="term" value="F:heat shock protein binding"/>
    <property type="evidence" value="ECO:0007669"/>
    <property type="project" value="InterPro"/>
</dbReference>
<evidence type="ECO:0000256" key="1">
    <source>
        <dbReference type="ARBA" id="ARBA00022723"/>
    </source>
</evidence>
<dbReference type="GO" id="GO:0008270">
    <property type="term" value="F:zinc ion binding"/>
    <property type="evidence" value="ECO:0007669"/>
    <property type="project" value="UniProtKB-UniRule"/>
</dbReference>
<evidence type="ECO:0000256" key="4">
    <source>
        <dbReference type="ARBA" id="ARBA00022833"/>
    </source>
</evidence>
<evidence type="ECO:0000256" key="5">
    <source>
        <dbReference type="ARBA" id="ARBA00023186"/>
    </source>
</evidence>
<dbReference type="GO" id="GO:0009408">
    <property type="term" value="P:response to heat"/>
    <property type="evidence" value="ECO:0007669"/>
    <property type="project" value="InterPro"/>
</dbReference>
<dbReference type="SMART" id="SM00271">
    <property type="entry name" value="DnaJ"/>
    <property type="match status" value="1"/>
</dbReference>
<feature type="binding site" evidence="9">
    <location>
        <position position="196"/>
    </location>
    <ligand>
        <name>Zn(2+)</name>
        <dbReference type="ChEBI" id="CHEBI:29105"/>
        <label>2</label>
    </ligand>
</feature>
<evidence type="ECO:0000259" key="12">
    <source>
        <dbReference type="PROSITE" id="PS51188"/>
    </source>
</evidence>
<dbReference type="SUPFAM" id="SSF46565">
    <property type="entry name" value="Chaperone J-domain"/>
    <property type="match status" value="1"/>
</dbReference>
<keyword evidence="9" id="KW-0346">Stress response</keyword>
<dbReference type="GO" id="GO:0042026">
    <property type="term" value="P:protein refolding"/>
    <property type="evidence" value="ECO:0007669"/>
    <property type="project" value="TreeGrafter"/>
</dbReference>
<comment type="similarity">
    <text evidence="7 9">Belongs to the DnaJ family.</text>
</comment>
<dbReference type="InterPro" id="IPR018253">
    <property type="entry name" value="DnaJ_domain_CS"/>
</dbReference>
<feature type="repeat" description="CXXCXGXG motif" evidence="9">
    <location>
        <begin position="171"/>
        <end position="178"/>
    </location>
</feature>
<dbReference type="Proteomes" id="UP000319776">
    <property type="component" value="Unassembled WGS sequence"/>
</dbReference>
<keyword evidence="2 9" id="KW-0677">Repeat</keyword>
<evidence type="ECO:0000313" key="14">
    <source>
        <dbReference type="Proteomes" id="UP000319776"/>
    </source>
</evidence>
<feature type="binding site" evidence="9">
    <location>
        <position position="210"/>
    </location>
    <ligand>
        <name>Zn(2+)</name>
        <dbReference type="ChEBI" id="CHEBI:29105"/>
        <label>1</label>
    </ligand>
</feature>
<feature type="binding site" evidence="9">
    <location>
        <position position="174"/>
    </location>
    <ligand>
        <name>Zn(2+)</name>
        <dbReference type="ChEBI" id="CHEBI:29105"/>
        <label>2</label>
    </ligand>
</feature>
<dbReference type="EMBL" id="VFSS01000005">
    <property type="protein sequence ID" value="TPE57356.1"/>
    <property type="molecule type" value="Genomic_DNA"/>
</dbReference>
<dbReference type="Gene3D" id="2.10.230.10">
    <property type="entry name" value="Heat shock protein DnaJ, cysteine-rich domain"/>
    <property type="match status" value="1"/>
</dbReference>
<dbReference type="GO" id="GO:0051082">
    <property type="term" value="F:unfolded protein binding"/>
    <property type="evidence" value="ECO:0007669"/>
    <property type="project" value="UniProtKB-UniRule"/>
</dbReference>
<dbReference type="FunFam" id="1.10.287.110:FF:000034">
    <property type="entry name" value="Chaperone protein DnaJ"/>
    <property type="match status" value="1"/>
</dbReference>
<keyword evidence="9" id="KW-0963">Cytoplasm</keyword>
<comment type="cofactor">
    <cofactor evidence="9">
        <name>Zn(2+)</name>
        <dbReference type="ChEBI" id="CHEBI:29105"/>
    </cofactor>
    <text evidence="9">Binds 2 Zn(2+) ions per monomer.</text>
</comment>
<dbReference type="NCBIfam" id="TIGR02349">
    <property type="entry name" value="DnaJ_bact"/>
    <property type="match status" value="1"/>
</dbReference>
<evidence type="ECO:0000256" key="7">
    <source>
        <dbReference type="ARBA" id="ARBA00061004"/>
    </source>
</evidence>
<evidence type="ECO:0000256" key="10">
    <source>
        <dbReference type="PROSITE-ProRule" id="PRU00546"/>
    </source>
</evidence>
<dbReference type="PROSITE" id="PS51188">
    <property type="entry name" value="ZF_CR"/>
    <property type="match status" value="1"/>
</dbReference>
<dbReference type="GO" id="GO:0005524">
    <property type="term" value="F:ATP binding"/>
    <property type="evidence" value="ECO:0007669"/>
    <property type="project" value="InterPro"/>
</dbReference>
<organism evidence="13 14">
    <name type="scientific">[Mycoplasma] falconis</name>
    <dbReference type="NCBI Taxonomy" id="92403"/>
    <lineage>
        <taxon>Bacteria</taxon>
        <taxon>Bacillati</taxon>
        <taxon>Mycoplasmatota</taxon>
        <taxon>Mycoplasmoidales</taxon>
        <taxon>Metamycoplasmataceae</taxon>
        <taxon>Metamycoplasma</taxon>
    </lineage>
</organism>
<dbReference type="SUPFAM" id="SSF49493">
    <property type="entry name" value="HSP40/DnaJ peptide-binding domain"/>
    <property type="match status" value="2"/>
</dbReference>
<evidence type="ECO:0000256" key="2">
    <source>
        <dbReference type="ARBA" id="ARBA00022737"/>
    </source>
</evidence>
<feature type="domain" description="J" evidence="11">
    <location>
        <begin position="6"/>
        <end position="70"/>
    </location>
</feature>
<comment type="caution">
    <text evidence="13">The sequence shown here is derived from an EMBL/GenBank/DDBJ whole genome shotgun (WGS) entry which is preliminary data.</text>
</comment>
<feature type="repeat" description="CXXCXGXG motif" evidence="9">
    <location>
        <begin position="154"/>
        <end position="161"/>
    </location>
</feature>
<dbReference type="InterPro" id="IPR036410">
    <property type="entry name" value="HSP_DnaJ_Cys-rich_dom_sf"/>
</dbReference>
<dbReference type="InterPro" id="IPR012724">
    <property type="entry name" value="DnaJ"/>
</dbReference>
<name>A0A501XA53_9BACT</name>
<evidence type="ECO:0000256" key="3">
    <source>
        <dbReference type="ARBA" id="ARBA00022771"/>
    </source>
</evidence>
<dbReference type="PROSITE" id="PS50076">
    <property type="entry name" value="DNAJ_2"/>
    <property type="match status" value="1"/>
</dbReference>
<comment type="subcellular location">
    <subcellularLocation>
        <location evidence="9">Cytoplasm</location>
    </subcellularLocation>
</comment>
<keyword evidence="1 9" id="KW-0479">Metal-binding</keyword>
<accession>A0A501XA53</accession>
<evidence type="ECO:0000259" key="11">
    <source>
        <dbReference type="PROSITE" id="PS50076"/>
    </source>
</evidence>
<feature type="binding site" evidence="9">
    <location>
        <position position="207"/>
    </location>
    <ligand>
        <name>Zn(2+)</name>
        <dbReference type="ChEBI" id="CHEBI:29105"/>
        <label>1</label>
    </ligand>
</feature>
<proteinExistence type="inferred from homology"/>
<dbReference type="GO" id="GO:0005737">
    <property type="term" value="C:cytoplasm"/>
    <property type="evidence" value="ECO:0007669"/>
    <property type="project" value="UniProtKB-SubCell"/>
</dbReference>
<dbReference type="Gene3D" id="2.60.260.20">
    <property type="entry name" value="Urease metallochaperone UreE, N-terminal domain"/>
    <property type="match status" value="2"/>
</dbReference>
<reference evidence="13 14" key="1">
    <citation type="submission" date="2019-06" db="EMBL/GenBank/DDBJ databases">
        <title>Mycoplasma falconis type strain whole genome sequence.</title>
        <authorList>
            <person name="Spergser J."/>
        </authorList>
    </citation>
    <scope>NUCLEOTIDE SEQUENCE [LARGE SCALE GENOMIC DNA]</scope>
    <source>
        <strain evidence="13 14">ATCC 51372</strain>
    </source>
</reference>
<dbReference type="PANTHER" id="PTHR43096:SF10">
    <property type="entry name" value="CHAPERONE PROTEIN DNAJ A6, CHLOROPLASTIC"/>
    <property type="match status" value="1"/>
</dbReference>
<dbReference type="AlphaFoldDB" id="A0A501XA53"/>
<gene>
    <name evidence="9 13" type="primary">dnaJ</name>
    <name evidence="13" type="ORF">FJO69_01875</name>
</gene>
<comment type="subunit">
    <text evidence="9">Homodimer.</text>
</comment>
<keyword evidence="14" id="KW-1185">Reference proteome</keyword>
<dbReference type="InterPro" id="IPR001305">
    <property type="entry name" value="HSP_DnaJ_Cys-rich_dom"/>
</dbReference>
<dbReference type="Pfam" id="PF00226">
    <property type="entry name" value="DnaJ"/>
    <property type="match status" value="1"/>
</dbReference>
<dbReference type="NCBIfam" id="NF008035">
    <property type="entry name" value="PRK10767.1"/>
    <property type="match status" value="1"/>
</dbReference>
<keyword evidence="5 9" id="KW-0143">Chaperone</keyword>
<dbReference type="SUPFAM" id="SSF57938">
    <property type="entry name" value="DnaJ/Hsp40 cysteine-rich domain"/>
    <property type="match status" value="1"/>
</dbReference>
<dbReference type="PRINTS" id="PR00625">
    <property type="entry name" value="JDOMAIN"/>
</dbReference>
<feature type="binding site" evidence="9">
    <location>
        <position position="193"/>
    </location>
    <ligand>
        <name>Zn(2+)</name>
        <dbReference type="ChEBI" id="CHEBI:29105"/>
        <label>2</label>
    </ligand>
</feature>
<dbReference type="Gene3D" id="1.10.287.110">
    <property type="entry name" value="DnaJ domain"/>
    <property type="match status" value="1"/>
</dbReference>
<feature type="zinc finger region" description="CR-type" evidence="10">
    <location>
        <begin position="141"/>
        <end position="219"/>
    </location>
</feature>
<dbReference type="GO" id="GO:0006260">
    <property type="term" value="P:DNA replication"/>
    <property type="evidence" value="ECO:0007669"/>
    <property type="project" value="UniProtKB-KW"/>
</dbReference>
<sequence length="369" mass="41650">MMEKRDYYEVLGINKNATDKEIKSAYRKLAMQYHPDRNKEEGAEEKFKEVSEAYEVLSDPEKRKKYDQFGHGAFDQSSFHYSEDIFNSFFSQFKDAFSGFGSFDGFGDIFGFGGSSRQRRNTKGDDLQMRMSIDFMDSIKGKNAQVRLTKHSKCQTCNGRGAENDSDIVSCDKCHGSGQVKIRSGFFTQVMPCDKCGGYGQIIKKPCKTCSGKGHEQKDVYENINIPAGISSGEAIKMEGFGMPSENGGENGDLYIIVNVRADKHFERLNNDLVLSVPVSIKDIMLGNKITIPTPYGNEEIQLKPDMKLDSILTLKGLGVPYRGTNKKGNLIITLKPYIPKMKNESKEKIAEIFDNTNNDEYKKWLETF</sequence>
<keyword evidence="3 9" id="KW-0863">Zinc-finger</keyword>
<comment type="domain">
    <text evidence="9">The J domain is necessary and sufficient to stimulate DnaK ATPase activity. Zinc center 1 plays an important role in the autonomous, DnaK-independent chaperone activity of DnaJ. Zinc center 2 is essential for interaction with DnaK and for DnaJ activity.</text>
</comment>
<evidence type="ECO:0000256" key="8">
    <source>
        <dbReference type="ARBA" id="ARBA00067609"/>
    </source>
</evidence>
<dbReference type="PROSITE" id="PS00636">
    <property type="entry name" value="DNAJ_1"/>
    <property type="match status" value="1"/>
</dbReference>
<dbReference type="InterPro" id="IPR008971">
    <property type="entry name" value="HSP40/DnaJ_pept-bd"/>
</dbReference>
<evidence type="ECO:0000256" key="9">
    <source>
        <dbReference type="HAMAP-Rule" id="MF_01152"/>
    </source>
</evidence>
<dbReference type="PANTHER" id="PTHR43096">
    <property type="entry name" value="DNAJ HOMOLOG 1, MITOCHONDRIAL-RELATED"/>
    <property type="match status" value="1"/>
</dbReference>
<dbReference type="Pfam" id="PF01556">
    <property type="entry name" value="DnaJ_C"/>
    <property type="match status" value="1"/>
</dbReference>
<protein>
    <recommendedName>
        <fullName evidence="8 9">Chaperone protein DnaJ</fullName>
    </recommendedName>
</protein>
<dbReference type="InterPro" id="IPR001623">
    <property type="entry name" value="DnaJ_domain"/>
</dbReference>
<dbReference type="InterPro" id="IPR036869">
    <property type="entry name" value="J_dom_sf"/>
</dbReference>
<comment type="function">
    <text evidence="6 9">Participates actively in the response to hyperosmotic and heat shock by preventing the aggregation of stress-denatured proteins and by disaggregating proteins, also in an autonomous, DnaK-independent fashion. Unfolded proteins bind initially to DnaJ; upon interaction with the DnaJ-bound protein, DnaK hydrolyzes its bound ATP, resulting in the formation of a stable complex. GrpE releases ADP from DnaK; ATP binding to DnaK triggers the release of the substrate protein, thus completing the reaction cycle. Several rounds of ATP-dependent interactions between DnaJ, DnaK and GrpE are required for fully efficient folding. Also involved, together with DnaK and GrpE, in the DNA replication of plasmids through activation of initiation proteins.</text>
</comment>
<evidence type="ECO:0000256" key="6">
    <source>
        <dbReference type="ARBA" id="ARBA00053423"/>
    </source>
</evidence>
<dbReference type="FunFam" id="2.10.230.10:FF:000002">
    <property type="entry name" value="Molecular chaperone DnaJ"/>
    <property type="match status" value="1"/>
</dbReference>
<evidence type="ECO:0000313" key="13">
    <source>
        <dbReference type="EMBL" id="TPE57356.1"/>
    </source>
</evidence>
<feature type="binding site" evidence="9">
    <location>
        <position position="157"/>
    </location>
    <ligand>
        <name>Zn(2+)</name>
        <dbReference type="ChEBI" id="CHEBI:29105"/>
        <label>1</label>
    </ligand>
</feature>
<keyword evidence="9" id="KW-0235">DNA replication</keyword>
<feature type="binding site" evidence="9">
    <location>
        <position position="171"/>
    </location>
    <ligand>
        <name>Zn(2+)</name>
        <dbReference type="ChEBI" id="CHEBI:29105"/>
        <label>2</label>
    </ligand>
</feature>
<feature type="repeat" description="CXXCXGXG motif" evidence="9">
    <location>
        <begin position="207"/>
        <end position="214"/>
    </location>
</feature>
<keyword evidence="4 9" id="KW-0862">Zinc</keyword>
<dbReference type="OrthoDB" id="9779889at2"/>
<feature type="repeat" description="CXXCXGXG motif" evidence="9">
    <location>
        <begin position="193"/>
        <end position="200"/>
    </location>
</feature>
<dbReference type="CDD" id="cd06257">
    <property type="entry name" value="DnaJ"/>
    <property type="match status" value="1"/>
</dbReference>
<feature type="domain" description="CR-type" evidence="12">
    <location>
        <begin position="141"/>
        <end position="219"/>
    </location>
</feature>
<dbReference type="InterPro" id="IPR002939">
    <property type="entry name" value="DnaJ_C"/>
</dbReference>
<feature type="binding site" evidence="9">
    <location>
        <position position="154"/>
    </location>
    <ligand>
        <name>Zn(2+)</name>
        <dbReference type="ChEBI" id="CHEBI:29105"/>
        <label>1</label>
    </ligand>
</feature>
<dbReference type="Pfam" id="PF00684">
    <property type="entry name" value="DnaJ_CXXCXGXG"/>
    <property type="match status" value="1"/>
</dbReference>
<dbReference type="CDD" id="cd10747">
    <property type="entry name" value="DnaJ_C"/>
    <property type="match status" value="1"/>
</dbReference>